<reference evidence="2" key="1">
    <citation type="submission" date="2016-11" db="EMBL/GenBank/DDBJ databases">
        <authorList>
            <person name="Varghese N."/>
            <person name="Submissions S."/>
        </authorList>
    </citation>
    <scope>NUCLEOTIDE SEQUENCE [LARGE SCALE GENOMIC DNA]</scope>
    <source>
        <strain evidence="2">CGMCC 1.8863</strain>
    </source>
</reference>
<gene>
    <name evidence="1" type="ORF">SAMN04487911_1126</name>
</gene>
<evidence type="ECO:0000313" key="1">
    <source>
        <dbReference type="EMBL" id="SHJ13630.1"/>
    </source>
</evidence>
<dbReference type="AlphaFoldDB" id="A0A1M6GUW7"/>
<dbReference type="PROSITE" id="PS51257">
    <property type="entry name" value="PROKAR_LIPOPROTEIN"/>
    <property type="match status" value="1"/>
</dbReference>
<name>A0A1M6GUW7_9FLAO</name>
<dbReference type="EMBL" id="FQYX01000012">
    <property type="protein sequence ID" value="SHJ13630.1"/>
    <property type="molecule type" value="Genomic_DNA"/>
</dbReference>
<protein>
    <recommendedName>
        <fullName evidence="3">Lipoprotein</fullName>
    </recommendedName>
</protein>
<evidence type="ECO:0008006" key="3">
    <source>
        <dbReference type="Google" id="ProtNLM"/>
    </source>
</evidence>
<keyword evidence="2" id="KW-1185">Reference proteome</keyword>
<organism evidence="1 2">
    <name type="scientific">Arenibacter nanhaiticus</name>
    <dbReference type="NCBI Taxonomy" id="558155"/>
    <lineage>
        <taxon>Bacteria</taxon>
        <taxon>Pseudomonadati</taxon>
        <taxon>Bacteroidota</taxon>
        <taxon>Flavobacteriia</taxon>
        <taxon>Flavobacteriales</taxon>
        <taxon>Flavobacteriaceae</taxon>
        <taxon>Arenibacter</taxon>
    </lineage>
</organism>
<accession>A0A1M6GUW7</accession>
<proteinExistence type="predicted"/>
<evidence type="ECO:0000313" key="2">
    <source>
        <dbReference type="Proteomes" id="UP000184231"/>
    </source>
</evidence>
<dbReference type="Proteomes" id="UP000184231">
    <property type="component" value="Unassembled WGS sequence"/>
</dbReference>
<sequence length="154" mass="17439">MKRGMCFFFIFFTSCTILKEINTEKMEQDPSKSISLELIVHDSHSGIEFQEFRVIEDLGALKKLFLQINKTRKPGLPIPEIDFDKDIVVAYFSGLGSDTRPPELFFISENDSLIKLGIKEKIVPELVDTNAISTSAFCIYKLKDSGKEILVKGL</sequence>
<dbReference type="RefSeq" id="WP_072764414.1">
    <property type="nucleotide sequence ID" value="NZ_FQYX01000012.1"/>
</dbReference>
<dbReference type="OrthoDB" id="1442131at2"/>
<dbReference type="STRING" id="558155.SAMN04487911_1126"/>